<dbReference type="GO" id="GO:0141166">
    <property type="term" value="P:chromosomal 5-methylcytosine DNA demethylation pathway"/>
    <property type="evidence" value="ECO:0007669"/>
    <property type="project" value="InterPro"/>
</dbReference>
<name>A0AAQ3JUI6_9LILI</name>
<feature type="compositionally biased region" description="Polar residues" evidence="1">
    <location>
        <begin position="813"/>
        <end position="831"/>
    </location>
</feature>
<dbReference type="PANTHER" id="PTHR46213:SF13">
    <property type="entry name" value="DEMETER-LIKE PROTEIN 2-RELATED"/>
    <property type="match status" value="1"/>
</dbReference>
<proteinExistence type="predicted"/>
<evidence type="ECO:0008006" key="4">
    <source>
        <dbReference type="Google" id="ProtNLM"/>
    </source>
</evidence>
<organism evidence="2 3">
    <name type="scientific">Canna indica</name>
    <name type="common">Indian-shot</name>
    <dbReference type="NCBI Taxonomy" id="4628"/>
    <lineage>
        <taxon>Eukaryota</taxon>
        <taxon>Viridiplantae</taxon>
        <taxon>Streptophyta</taxon>
        <taxon>Embryophyta</taxon>
        <taxon>Tracheophyta</taxon>
        <taxon>Spermatophyta</taxon>
        <taxon>Magnoliopsida</taxon>
        <taxon>Liliopsida</taxon>
        <taxon>Zingiberales</taxon>
        <taxon>Cannaceae</taxon>
        <taxon>Canna</taxon>
    </lineage>
</organism>
<dbReference type="PANTHER" id="PTHR46213">
    <property type="entry name" value="TRANSCRIPTIONAL ACTIVATOR DEMETER"/>
    <property type="match status" value="1"/>
</dbReference>
<feature type="region of interest" description="Disordered" evidence="1">
    <location>
        <begin position="418"/>
        <end position="526"/>
    </location>
</feature>
<feature type="compositionally biased region" description="Polar residues" evidence="1">
    <location>
        <begin position="512"/>
        <end position="521"/>
    </location>
</feature>
<evidence type="ECO:0000313" key="2">
    <source>
        <dbReference type="EMBL" id="WOK96342.1"/>
    </source>
</evidence>
<keyword evidence="3" id="KW-1185">Reference proteome</keyword>
<feature type="compositionally biased region" description="Basic residues" evidence="1">
    <location>
        <begin position="433"/>
        <end position="442"/>
    </location>
</feature>
<dbReference type="GO" id="GO:0019104">
    <property type="term" value="F:DNA N-glycosylase activity"/>
    <property type="evidence" value="ECO:0007669"/>
    <property type="project" value="InterPro"/>
</dbReference>
<feature type="region of interest" description="Disordered" evidence="1">
    <location>
        <begin position="1278"/>
        <end position="1300"/>
    </location>
</feature>
<dbReference type="InterPro" id="IPR011257">
    <property type="entry name" value="DNA_glycosylase"/>
</dbReference>
<sequence>MDHFDHCHGLPASSHNLGSGMVTVGDLSDGWQQATHANLMAHAEATAVANKTPFFMPLMLSQIDGDSRTEFAPDQLLMGGKMLLNSSVTNFDLNLITQINNSAPTLTSLLKETINIRDRVLMPQYPSTPASLQKNNPVQNHSPPVQNKIIFSEIDDGSRMMFTPDQSMMNGHMLYSSNLTNLDLNLRMRYGSANNPAPTFTSLLEETIIMSNKDMMCQYPQMSTSLENIKPVQNYLPSAQNNIMFSQTDGCSRMAFAPDQSLMNGNMLLDLNLSNFDLNVRAQNELPNNSTPSLTSLLEERINIGNRDLTPQYPMTPANLEKNRPVNHSPPEFIDLVDDSRNDKSNWEGAWQSTTKRAKLCYLEPLATSPMAPAIPVPMGTPLPFKAALIEQQQTYIEEAVSSAEAIDQTVNAATQGLLENSGIDPNKTPQQKPKRKKHRPKVIREAKPARTPKPATPKSANPSGKRKYIRRNKAQVSVETPTSEPGNSNGKGVDSSQKRAYVQKKNDENSSHGSYSNATGTGVPVSRCGIKSVRRRLNFESDAPDSLYGYPGSMPSQAQNACCGRNIIKIDAGVSVHHSGVQQAVGNLIAGVPFDICSSTNQVPNEHMRFAEKNSISHFRPCRTDIMRTNQILDEFRSGKIQEHPAIHPQPSKRENLRRWERKRFPGITPNLDIDRYQEPDTVQQFISASEHIHDNNAQIMMDENLMQESDRIEKLDQSHIAYYNDAYLSQIYKKQGRDQGTYLSDIDGWKRHQVAMDTAEACTLDDVKNQLASEGMLEFDQPENITVNRSCLTLTPLSQTSVSSREEFNHTTKPGNHSGQVAMGQNKQSDPLQPFSSNYIQHNNNHETITCLERQVSRTKSRKNKSQTFIHLTNTDQVGLKGQKASSHNLECFPHQKITEVTTLALQDFREVSNTTNLNSGVLVPYRDPLSLKTGVVVPYQDPLDDVMQKLRHLTVNESCHAETVEEQNAIISYSANGSMIPYEGPFDLTRKSRPRPKVDLDPETNRVWNLLMGNQGEGVNETDADKEKWWEEERRVFRGRVDSFIARMHLVQGDRRFSKWKGSVVDSVVGVFLTQNVSDHLSSSAFMALAARFPMKSRCKSTESSAEERDLCIKNEDGNTTTLEDTSKWQEQTSDQELHGSTALVIVENEIANSNESFGSNSSFIVANYLKDKCVNSKEKVMGISQHSPDSQSSTPVTLTRSIYVAEVEDRWSVEDAGSSQNSSENPGQIGISSLSNITVEDLTIPTVCPGMDNFTSFTELLNSVLDVSDYTHSGFPERRNGSNSGNMKSSREHTSNNSEVIRQHNFAVISGSPPTVNLFKQTCKNFIRRQASPEAEPYPTKQFPSPSPLQPDLNEAPLPESVSQKFSLLSDGCTVKFQQEERVIRNKGTKQAVKSQLQKQSFDSQQNSPNLHNMNLLETSKIIKLHLEDNAYISRKLSAETPKRKRKEKMVKNENERNKTYDWDSLRKEVGLDGRKEERSHDTMDSVDWEAVRCAEVDEISHTIKERGMNNILAGRIKVS</sequence>
<dbReference type="EMBL" id="CP136891">
    <property type="protein sequence ID" value="WOK96342.1"/>
    <property type="molecule type" value="Genomic_DNA"/>
</dbReference>
<dbReference type="GO" id="GO:0006281">
    <property type="term" value="P:DNA repair"/>
    <property type="evidence" value="ECO:0007669"/>
    <property type="project" value="InterPro"/>
</dbReference>
<accession>A0AAQ3JUI6</accession>
<feature type="compositionally biased region" description="Polar residues" evidence="1">
    <location>
        <begin position="475"/>
        <end position="491"/>
    </location>
</feature>
<dbReference type="SUPFAM" id="SSF48150">
    <property type="entry name" value="DNA-glycosylase"/>
    <property type="match status" value="1"/>
</dbReference>
<evidence type="ECO:0000256" key="1">
    <source>
        <dbReference type="SAM" id="MobiDB-lite"/>
    </source>
</evidence>
<feature type="region of interest" description="Disordered" evidence="1">
    <location>
        <begin position="809"/>
        <end position="831"/>
    </location>
</feature>
<reference evidence="2 3" key="1">
    <citation type="submission" date="2023-10" db="EMBL/GenBank/DDBJ databases">
        <title>Chromosome-scale genome assembly provides insights into flower coloration mechanisms of Canna indica.</title>
        <authorList>
            <person name="Li C."/>
        </authorList>
    </citation>
    <scope>NUCLEOTIDE SEQUENCE [LARGE SCALE GENOMIC DNA]</scope>
    <source>
        <tissue evidence="2">Flower</tissue>
    </source>
</reference>
<dbReference type="GO" id="GO:0035514">
    <property type="term" value="F:DNA demethylase activity"/>
    <property type="evidence" value="ECO:0007669"/>
    <property type="project" value="InterPro"/>
</dbReference>
<dbReference type="InterPro" id="IPR044811">
    <property type="entry name" value="DME/ROS1"/>
</dbReference>
<feature type="compositionally biased region" description="Basic residues" evidence="1">
    <location>
        <begin position="465"/>
        <end position="474"/>
    </location>
</feature>
<gene>
    <name evidence="2" type="ORF">Cni_G05049</name>
</gene>
<evidence type="ECO:0000313" key="3">
    <source>
        <dbReference type="Proteomes" id="UP001327560"/>
    </source>
</evidence>
<dbReference type="Proteomes" id="UP001327560">
    <property type="component" value="Chromosome 2"/>
</dbReference>
<protein>
    <recommendedName>
        <fullName evidence="4">Protein ROS1</fullName>
    </recommendedName>
</protein>
<feature type="region of interest" description="Disordered" evidence="1">
    <location>
        <begin position="1336"/>
        <end position="1359"/>
    </location>
</feature>